<evidence type="ECO:0000256" key="1">
    <source>
        <dbReference type="ARBA" id="ARBA00004123"/>
    </source>
</evidence>
<evidence type="ECO:0000256" key="7">
    <source>
        <dbReference type="SAM" id="Coils"/>
    </source>
</evidence>
<evidence type="ECO:0000313" key="9">
    <source>
        <dbReference type="EMBL" id="CAJ1977421.1"/>
    </source>
</evidence>
<dbReference type="PANTHER" id="PTHR13381">
    <property type="entry name" value="RNA POLYMERASE II HOLOENZYME COMPONENT SRB7"/>
    <property type="match status" value="1"/>
</dbReference>
<comment type="subunit">
    <text evidence="6">Component of the Mediator complex.</text>
</comment>
<evidence type="ECO:0000313" key="10">
    <source>
        <dbReference type="Proteomes" id="UP001189624"/>
    </source>
</evidence>
<evidence type="ECO:0000256" key="2">
    <source>
        <dbReference type="ARBA" id="ARBA00023015"/>
    </source>
</evidence>
<accession>A0AA86W3K0</accession>
<dbReference type="InterPro" id="IPR037212">
    <property type="entry name" value="Med7/Med21-like"/>
</dbReference>
<gene>
    <name evidence="9" type="ORF">AYBTSS11_LOCUS29586</name>
</gene>
<dbReference type="Gene3D" id="6.10.280.10">
    <property type="entry name" value="Mediator complex, subunit Med21"/>
    <property type="match status" value="1"/>
</dbReference>
<evidence type="ECO:0000256" key="6">
    <source>
        <dbReference type="RuleBase" id="RU366036"/>
    </source>
</evidence>
<dbReference type="GO" id="GO:0016592">
    <property type="term" value="C:mediator complex"/>
    <property type="evidence" value="ECO:0007669"/>
    <property type="project" value="UniProtKB-UniRule"/>
</dbReference>
<keyword evidence="5 6" id="KW-0539">Nucleus</keyword>
<evidence type="ECO:0000256" key="3">
    <source>
        <dbReference type="ARBA" id="ARBA00023159"/>
    </source>
</evidence>
<dbReference type="SUPFAM" id="SSF140718">
    <property type="entry name" value="Mediator hinge subcomplex-like"/>
    <property type="match status" value="1"/>
</dbReference>
<keyword evidence="3 6" id="KW-0010">Activator</keyword>
<dbReference type="GO" id="GO:0003712">
    <property type="term" value="F:transcription coregulator activity"/>
    <property type="evidence" value="ECO:0007669"/>
    <property type="project" value="TreeGrafter"/>
</dbReference>
<feature type="region of interest" description="Disordered" evidence="8">
    <location>
        <begin position="202"/>
        <end position="226"/>
    </location>
</feature>
<evidence type="ECO:0000256" key="5">
    <source>
        <dbReference type="ARBA" id="ARBA00023242"/>
    </source>
</evidence>
<keyword evidence="10" id="KW-1185">Reference proteome</keyword>
<dbReference type="Gramene" id="rna-AYBTSS11_LOCUS29586">
    <property type="protein sequence ID" value="CAJ1977421.1"/>
    <property type="gene ID" value="gene-AYBTSS11_LOCUS29586"/>
</dbReference>
<dbReference type="Pfam" id="PF11221">
    <property type="entry name" value="Med21"/>
    <property type="match status" value="1"/>
</dbReference>
<evidence type="ECO:0000256" key="8">
    <source>
        <dbReference type="SAM" id="MobiDB-lite"/>
    </source>
</evidence>
<comment type="function">
    <text evidence="6">Component of the Mediator complex, a coactivator involved in the regulated transcription of nearly all RNA polymerase II-dependent genes. Mediator functions as a bridge to convey information from gene-specific regulatory proteins to the basal RNA polymerase II transcription machinery. Mediator is recruited to promoters by direct interactions with regulatory proteins and serves as a scaffold for the assembly of a functional preinitiation complex with RNA polymerase II and the general transcription factors.</text>
</comment>
<protein>
    <recommendedName>
        <fullName evidence="6">Mediator of RNA polymerase II transcription subunit 21</fullName>
    </recommendedName>
</protein>
<dbReference type="GO" id="GO:0006357">
    <property type="term" value="P:regulation of transcription by RNA polymerase II"/>
    <property type="evidence" value="ECO:0007669"/>
    <property type="project" value="TreeGrafter"/>
</dbReference>
<comment type="subcellular location">
    <subcellularLocation>
        <location evidence="1 6">Nucleus</location>
    </subcellularLocation>
</comment>
<dbReference type="AlphaFoldDB" id="A0AA86W3K0"/>
<dbReference type="PANTHER" id="PTHR13381:SF0">
    <property type="entry name" value="MEDIATOR OF RNA POLYMERASE II TRANSCRIPTION SUBUNIT 21"/>
    <property type="match status" value="1"/>
</dbReference>
<sequence length="315" mass="35307">MLDMFSYKDTVGQLVRKAFVAELINSTWTYGKGFELSLFVPANLLQNGPGLSHKLETDYLNGPQWCWAGNKARFDGEGYSQHQLHKHSPTFSAESRRLHLCKRIELHQVPNVKFGYPIVEQLEAFDPGEGVENDAAEDVVAVEAERHEVDLWRLKSLTSVSRWHTGVLWSDSVSFGMDIISQLQDQVNLIAHLAFNTIGTLQRDAPPNRLSPNYPEPPAHPTEEGANFSVQPKLMSSTLVKAAKQFDALVVALPISESGEEAQLKRIIELQAENDAIGQELQKQLEAAEKELNQVHELFRQASDNSLNLKKPDDN</sequence>
<keyword evidence="7" id="KW-0175">Coiled coil</keyword>
<feature type="coiled-coil region" evidence="7">
    <location>
        <begin position="267"/>
        <end position="305"/>
    </location>
</feature>
<organism evidence="9 10">
    <name type="scientific">Sphenostylis stenocarpa</name>
    <dbReference type="NCBI Taxonomy" id="92480"/>
    <lineage>
        <taxon>Eukaryota</taxon>
        <taxon>Viridiplantae</taxon>
        <taxon>Streptophyta</taxon>
        <taxon>Embryophyta</taxon>
        <taxon>Tracheophyta</taxon>
        <taxon>Spermatophyta</taxon>
        <taxon>Magnoliopsida</taxon>
        <taxon>eudicotyledons</taxon>
        <taxon>Gunneridae</taxon>
        <taxon>Pentapetalae</taxon>
        <taxon>rosids</taxon>
        <taxon>fabids</taxon>
        <taxon>Fabales</taxon>
        <taxon>Fabaceae</taxon>
        <taxon>Papilionoideae</taxon>
        <taxon>50 kb inversion clade</taxon>
        <taxon>NPAAA clade</taxon>
        <taxon>indigoferoid/millettioid clade</taxon>
        <taxon>Phaseoleae</taxon>
        <taxon>Sphenostylis</taxon>
    </lineage>
</organism>
<name>A0AA86W3K0_9FABA</name>
<comment type="similarity">
    <text evidence="6">Belongs to the Mediator complex subunit 21 family.</text>
</comment>
<keyword evidence="2 6" id="KW-0805">Transcription regulation</keyword>
<keyword evidence="4 6" id="KW-0804">Transcription</keyword>
<dbReference type="Proteomes" id="UP001189624">
    <property type="component" value="Chromosome 10"/>
</dbReference>
<proteinExistence type="inferred from homology"/>
<evidence type="ECO:0000256" key="4">
    <source>
        <dbReference type="ARBA" id="ARBA00023163"/>
    </source>
</evidence>
<dbReference type="EMBL" id="OY731407">
    <property type="protein sequence ID" value="CAJ1977421.1"/>
    <property type="molecule type" value="Genomic_DNA"/>
</dbReference>
<dbReference type="InterPro" id="IPR021384">
    <property type="entry name" value="Mediator_Med21"/>
</dbReference>
<reference evidence="9" key="1">
    <citation type="submission" date="2023-10" db="EMBL/GenBank/DDBJ databases">
        <authorList>
            <person name="Domelevo Entfellner J.-B."/>
        </authorList>
    </citation>
    <scope>NUCLEOTIDE SEQUENCE</scope>
</reference>